<proteinExistence type="predicted"/>
<feature type="region of interest" description="Disordered" evidence="1">
    <location>
        <begin position="978"/>
        <end position="997"/>
    </location>
</feature>
<feature type="region of interest" description="Disordered" evidence="1">
    <location>
        <begin position="875"/>
        <end position="916"/>
    </location>
</feature>
<feature type="region of interest" description="Disordered" evidence="1">
    <location>
        <begin position="615"/>
        <end position="670"/>
    </location>
</feature>
<gene>
    <name evidence="2" type="ORF">WA026_009898</name>
</gene>
<sequence>MQTKNINVDRTPDGEVITEETRKLAEENPNTYYTHLIQNGSSSNYQATKKSVMYNGAPPLPPRSAIIFSPLPDATKLQVEVDGYGPYKPVPPPKPLPQQPSGSQQTGTFTPPPYRMPPYPLYSETTIPGAAGSEGQLNNPHPNPQQGLQTHSNKFPIEREVILSSTDKNSKIPILHDYKKRTKSVVAPDVPPKQLAAWTISNSQTLLSDQTHSNMAQPCHQGDPNTFYRPTYIPPQDCYNAQTPSSTGAVPRQTWQGGDPTKPAPRPFIPSEDYSSNNQSVSVQIEPKDNSQKETPKSSKGMTKTYHTIKDMISSKFKSNRDQDDKAEEVGLNNVTDELRKSQRNLSEEQNECKRQQDQSGLQKSRIDTLHQQQYNQHLLQQHILAQQAQQQLQTNHHIKLQQQTMYQQHLAQARSQEMLASRADEQVYYQSAYGGSSSHRIMNRPVSQNYVQMQQQVFSKDGSKEERKLELSPDRRSIQQIEREQQTKTFEARRAASQPQLLLDEIKTDLADSRPQPQAAVSGRRGSYGNLVDMQISTNTPEKESDDGGFLKRNNSKEKQLKDNNHPSKIPNFELASSKIEDKVVETLQGTPRKKLEGEIGKIEGVYNVGQRTTVEDDQKSVRRNNAGSGASSDYDKTGGQSSSNVDSGRGSAAYSSGRRPADISSDIGEISRNTYKDISSGHDSEWVDVVENELRNILEPKLHELSLHVNSSGMANSTISESISSMTPPLPPLSPGDGSSATPTPRNSTRYKHNSLPYGSKPDYEGYQMKAHHREPANHSKWNGNSAQKNRYTKKAEHNAVFRGKPIFGLDNTDMTSTTTRSLDLESMLDGQSDSDEDISTADARTIRKQLEGLESMYSEVLKLLGVKKNLGRYQPSDPRFSKRRYGSMSSLPSSSVSSRPIRDKRRAHEDRKKVRDIRGINKRFQRLESHVVTLARSVAHLSSEMRTQHIMIQEMENIRGEIAALRTQTNMLNVRSQSSTRPANSSKDLPNLANPTRVKKLTKFFGDEPPLLRMF</sequence>
<evidence type="ECO:0000256" key="1">
    <source>
        <dbReference type="SAM" id="MobiDB-lite"/>
    </source>
</evidence>
<protein>
    <submittedName>
        <fullName evidence="2">Uncharacterized protein</fullName>
    </submittedName>
</protein>
<feature type="compositionally biased region" description="Polar residues" evidence="1">
    <location>
        <begin position="135"/>
        <end position="150"/>
    </location>
</feature>
<feature type="compositionally biased region" description="Basic and acidic residues" evidence="1">
    <location>
        <begin position="462"/>
        <end position="481"/>
    </location>
</feature>
<dbReference type="Proteomes" id="UP001431783">
    <property type="component" value="Unassembled WGS sequence"/>
</dbReference>
<name>A0AAW1TS20_9CUCU</name>
<reference evidence="2 3" key="1">
    <citation type="submission" date="2023-03" db="EMBL/GenBank/DDBJ databases">
        <title>Genome insight into feeding habits of ladybird beetles.</title>
        <authorList>
            <person name="Li H.-S."/>
            <person name="Huang Y.-H."/>
            <person name="Pang H."/>
        </authorList>
    </citation>
    <scope>NUCLEOTIDE SEQUENCE [LARGE SCALE GENOMIC DNA]</scope>
    <source>
        <strain evidence="2">SYSU_2023b</strain>
        <tissue evidence="2">Whole body</tissue>
    </source>
</reference>
<evidence type="ECO:0000313" key="3">
    <source>
        <dbReference type="Proteomes" id="UP001431783"/>
    </source>
</evidence>
<feature type="region of interest" description="Disordered" evidence="1">
    <location>
        <begin position="721"/>
        <end position="767"/>
    </location>
</feature>
<comment type="caution">
    <text evidence="2">The sequence shown here is derived from an EMBL/GenBank/DDBJ whole genome shotgun (WGS) entry which is preliminary data.</text>
</comment>
<feature type="compositionally biased region" description="Basic and acidic residues" evidence="1">
    <location>
        <begin position="556"/>
        <end position="567"/>
    </location>
</feature>
<feature type="compositionally biased region" description="Pro residues" evidence="1">
    <location>
        <begin position="110"/>
        <end position="120"/>
    </location>
</feature>
<feature type="region of interest" description="Disordered" evidence="1">
    <location>
        <begin position="82"/>
        <end position="150"/>
    </location>
</feature>
<feature type="compositionally biased region" description="Low complexity" evidence="1">
    <location>
        <begin position="99"/>
        <end position="108"/>
    </location>
</feature>
<organism evidence="2 3">
    <name type="scientific">Henosepilachna vigintioctopunctata</name>
    <dbReference type="NCBI Taxonomy" id="420089"/>
    <lineage>
        <taxon>Eukaryota</taxon>
        <taxon>Metazoa</taxon>
        <taxon>Ecdysozoa</taxon>
        <taxon>Arthropoda</taxon>
        <taxon>Hexapoda</taxon>
        <taxon>Insecta</taxon>
        <taxon>Pterygota</taxon>
        <taxon>Neoptera</taxon>
        <taxon>Endopterygota</taxon>
        <taxon>Coleoptera</taxon>
        <taxon>Polyphaga</taxon>
        <taxon>Cucujiformia</taxon>
        <taxon>Coccinelloidea</taxon>
        <taxon>Coccinellidae</taxon>
        <taxon>Epilachninae</taxon>
        <taxon>Epilachnini</taxon>
        <taxon>Henosepilachna</taxon>
    </lineage>
</organism>
<keyword evidence="3" id="KW-1185">Reference proteome</keyword>
<feature type="compositionally biased region" description="Polar residues" evidence="1">
    <location>
        <begin position="273"/>
        <end position="283"/>
    </location>
</feature>
<feature type="region of interest" description="Disordered" evidence="1">
    <location>
        <begin position="509"/>
        <end position="576"/>
    </location>
</feature>
<dbReference type="AlphaFoldDB" id="A0AAW1TS20"/>
<feature type="region of interest" description="Disordered" evidence="1">
    <location>
        <begin position="458"/>
        <end position="481"/>
    </location>
</feature>
<feature type="compositionally biased region" description="Low complexity" evidence="1">
    <location>
        <begin position="649"/>
        <end position="660"/>
    </location>
</feature>
<feature type="compositionally biased region" description="Basic and acidic residues" evidence="1">
    <location>
        <begin position="286"/>
        <end position="297"/>
    </location>
</feature>
<accession>A0AAW1TS20</accession>
<evidence type="ECO:0000313" key="2">
    <source>
        <dbReference type="EMBL" id="KAK9870936.1"/>
    </source>
</evidence>
<feature type="compositionally biased region" description="Pro residues" evidence="1">
    <location>
        <begin position="88"/>
        <end position="98"/>
    </location>
</feature>
<dbReference type="EMBL" id="JARQZJ010000004">
    <property type="protein sequence ID" value="KAK9870936.1"/>
    <property type="molecule type" value="Genomic_DNA"/>
</dbReference>
<feature type="compositionally biased region" description="Low complexity" evidence="1">
    <location>
        <begin position="890"/>
        <end position="901"/>
    </location>
</feature>
<feature type="region of interest" description="Disordered" evidence="1">
    <location>
        <begin position="214"/>
        <end position="364"/>
    </location>
</feature>
<feature type="compositionally biased region" description="Polar residues" evidence="1">
    <location>
        <begin position="239"/>
        <end position="256"/>
    </location>
</feature>
<feature type="compositionally biased region" description="Polar residues" evidence="1">
    <location>
        <begin position="978"/>
        <end position="991"/>
    </location>
</feature>